<feature type="region of interest" description="Disordered" evidence="1">
    <location>
        <begin position="20"/>
        <end position="40"/>
    </location>
</feature>
<gene>
    <name evidence="3" type="ORF">PG993_010600</name>
</gene>
<evidence type="ECO:0000256" key="1">
    <source>
        <dbReference type="SAM" id="MobiDB-lite"/>
    </source>
</evidence>
<feature type="transmembrane region" description="Helical" evidence="2">
    <location>
        <begin position="45"/>
        <end position="65"/>
    </location>
</feature>
<accession>A0ABR1SMS2</accession>
<evidence type="ECO:0000313" key="4">
    <source>
        <dbReference type="Proteomes" id="UP001444661"/>
    </source>
</evidence>
<evidence type="ECO:0008006" key="5">
    <source>
        <dbReference type="Google" id="ProtNLM"/>
    </source>
</evidence>
<name>A0ABR1SMS2_9PEZI</name>
<keyword evidence="2" id="KW-1133">Transmembrane helix</keyword>
<reference evidence="3 4" key="1">
    <citation type="submission" date="2023-01" db="EMBL/GenBank/DDBJ databases">
        <title>Analysis of 21 Apiospora genomes using comparative genomics revels a genus with tremendous synthesis potential of carbohydrate active enzymes and secondary metabolites.</title>
        <authorList>
            <person name="Sorensen T."/>
        </authorList>
    </citation>
    <scope>NUCLEOTIDE SEQUENCE [LARGE SCALE GENOMIC DNA]</scope>
    <source>
        <strain evidence="3 4">CBS 33761</strain>
    </source>
</reference>
<protein>
    <recommendedName>
        <fullName evidence="5">Peptidase S53 activation domain-containing protein</fullName>
    </recommendedName>
</protein>
<keyword evidence="2" id="KW-0812">Transmembrane</keyword>
<feature type="compositionally biased region" description="Pro residues" evidence="1">
    <location>
        <begin position="28"/>
        <end position="39"/>
    </location>
</feature>
<organism evidence="3 4">
    <name type="scientific">Apiospora rasikravindrae</name>
    <dbReference type="NCBI Taxonomy" id="990691"/>
    <lineage>
        <taxon>Eukaryota</taxon>
        <taxon>Fungi</taxon>
        <taxon>Dikarya</taxon>
        <taxon>Ascomycota</taxon>
        <taxon>Pezizomycotina</taxon>
        <taxon>Sordariomycetes</taxon>
        <taxon>Xylariomycetidae</taxon>
        <taxon>Amphisphaeriales</taxon>
        <taxon>Apiosporaceae</taxon>
        <taxon>Apiospora</taxon>
    </lineage>
</organism>
<evidence type="ECO:0000313" key="3">
    <source>
        <dbReference type="EMBL" id="KAK8035605.1"/>
    </source>
</evidence>
<keyword evidence="2" id="KW-0472">Membrane</keyword>
<keyword evidence="4" id="KW-1185">Reference proteome</keyword>
<dbReference type="Proteomes" id="UP001444661">
    <property type="component" value="Unassembled WGS sequence"/>
</dbReference>
<proteinExistence type="predicted"/>
<dbReference type="EMBL" id="JAQQWK010000009">
    <property type="protein sequence ID" value="KAK8035605.1"/>
    <property type="molecule type" value="Genomic_DNA"/>
</dbReference>
<evidence type="ECO:0000256" key="2">
    <source>
        <dbReference type="SAM" id="Phobius"/>
    </source>
</evidence>
<sequence>MHAPGKLGYIDHFHNEHLPSSASSASALPPPTTQWPAQPPRGHGLSSLLFLLATLFALATAYPLATTNRQRSTSPLSLSAGVSGAVAEAPPPPLQHLAPFPNENSTDPHIIPDEYIITLAPESSYAQLDAFMTETYGAPVDADRVDVLVQPGDPPRFDSYLWAHGVSKDWVYLVRTFPGTKQVSHNGYATVGAPRGVPEGAKKM</sequence>
<comment type="caution">
    <text evidence="3">The sequence shown here is derived from an EMBL/GenBank/DDBJ whole genome shotgun (WGS) entry which is preliminary data.</text>
</comment>